<gene>
    <name evidence="1" type="ORF">L3Y34_012702</name>
</gene>
<dbReference type="AlphaFoldDB" id="A0AAE9CVI5"/>
<sequence>MFMIADEDAEQTFHSFPLFLSFETVLGTVLLLSSTSCSITAPEQLQIQTAVLMTHSHLMPGKRLKSIRDQQNFNRSSCLEICVHNRCNDGFQ</sequence>
<evidence type="ECO:0000313" key="1">
    <source>
        <dbReference type="EMBL" id="ULT83639.1"/>
    </source>
</evidence>
<dbReference type="EMBL" id="CP090896">
    <property type="protein sequence ID" value="ULT83639.1"/>
    <property type="molecule type" value="Genomic_DNA"/>
</dbReference>
<dbReference type="Proteomes" id="UP000827892">
    <property type="component" value="Chromosome X"/>
</dbReference>
<proteinExistence type="predicted"/>
<reference evidence="1 2" key="1">
    <citation type="submission" date="2022-05" db="EMBL/GenBank/DDBJ databases">
        <title>Chromosome-level reference genomes for two strains of Caenorhabditis briggsae: an improved platform for comparative genomics.</title>
        <authorList>
            <person name="Stevens L."/>
            <person name="Andersen E.C."/>
        </authorList>
    </citation>
    <scope>NUCLEOTIDE SEQUENCE [LARGE SCALE GENOMIC DNA]</scope>
    <source>
        <strain evidence="1">QX1410_ONT</strain>
        <tissue evidence="1">Whole-organism</tissue>
    </source>
</reference>
<accession>A0AAE9CVI5</accession>
<organism evidence="1 2">
    <name type="scientific">Caenorhabditis briggsae</name>
    <dbReference type="NCBI Taxonomy" id="6238"/>
    <lineage>
        <taxon>Eukaryota</taxon>
        <taxon>Metazoa</taxon>
        <taxon>Ecdysozoa</taxon>
        <taxon>Nematoda</taxon>
        <taxon>Chromadorea</taxon>
        <taxon>Rhabditida</taxon>
        <taxon>Rhabditina</taxon>
        <taxon>Rhabditomorpha</taxon>
        <taxon>Rhabditoidea</taxon>
        <taxon>Rhabditidae</taxon>
        <taxon>Peloderinae</taxon>
        <taxon>Caenorhabditis</taxon>
    </lineage>
</organism>
<evidence type="ECO:0000313" key="2">
    <source>
        <dbReference type="Proteomes" id="UP000827892"/>
    </source>
</evidence>
<name>A0AAE9CVI5_CAEBR</name>
<protein>
    <submittedName>
        <fullName evidence="1">Uncharacterized protein</fullName>
    </submittedName>
</protein>